<dbReference type="AlphaFoldDB" id="A0A7X9UB43"/>
<comment type="caution">
    <text evidence="2">The sequence shown here is derived from an EMBL/GenBank/DDBJ whole genome shotgun (WGS) entry which is preliminary data.</text>
</comment>
<accession>A0A7X9UB43</accession>
<name>A0A7X9UB43_9ACTN</name>
<dbReference type="RefSeq" id="WP_169276854.1">
    <property type="nucleotide sequence ID" value="NZ_JABBCP010000001.1"/>
</dbReference>
<feature type="region of interest" description="Disordered" evidence="1">
    <location>
        <begin position="174"/>
        <end position="209"/>
    </location>
</feature>
<gene>
    <name evidence="2" type="ORF">HF320_02155</name>
</gene>
<organism evidence="2 3">
    <name type="scientific">Collinsella acetigenes</name>
    <dbReference type="NCBI Taxonomy" id="2713419"/>
    <lineage>
        <taxon>Bacteria</taxon>
        <taxon>Bacillati</taxon>
        <taxon>Actinomycetota</taxon>
        <taxon>Coriobacteriia</taxon>
        <taxon>Coriobacteriales</taxon>
        <taxon>Coriobacteriaceae</taxon>
        <taxon>Collinsella</taxon>
    </lineage>
</organism>
<reference evidence="2 3" key="1">
    <citation type="submission" date="2020-04" db="EMBL/GenBank/DDBJ databases">
        <title>Collinsella sp. KGMB02528 nov., an anaerobic actinobacterium isolated from human feces.</title>
        <authorList>
            <person name="Han K.-I."/>
            <person name="Eom M.K."/>
            <person name="Kim J.-S."/>
            <person name="Lee K.C."/>
            <person name="Suh M.K."/>
            <person name="Park S.-H."/>
            <person name="Lee J.H."/>
            <person name="Kang S.W."/>
            <person name="Park J.-E."/>
            <person name="Oh B.S."/>
            <person name="Yu S.Y."/>
            <person name="Choi S.-H."/>
            <person name="Lee D.H."/>
            <person name="Yoon H."/>
            <person name="Kim B.-Y."/>
            <person name="Lee J.H."/>
            <person name="Lee J.-S."/>
        </authorList>
    </citation>
    <scope>NUCLEOTIDE SEQUENCE [LARGE SCALE GENOMIC DNA]</scope>
    <source>
        <strain evidence="2 3">KGMB02528</strain>
    </source>
</reference>
<protein>
    <recommendedName>
        <fullName evidence="4">Lipoprotein</fullName>
    </recommendedName>
</protein>
<feature type="compositionally biased region" description="Acidic residues" evidence="1">
    <location>
        <begin position="186"/>
        <end position="204"/>
    </location>
</feature>
<evidence type="ECO:0008006" key="4">
    <source>
        <dbReference type="Google" id="ProtNLM"/>
    </source>
</evidence>
<dbReference type="PROSITE" id="PS51257">
    <property type="entry name" value="PROKAR_LIPOPROTEIN"/>
    <property type="match status" value="1"/>
</dbReference>
<evidence type="ECO:0000313" key="3">
    <source>
        <dbReference type="Proteomes" id="UP000546970"/>
    </source>
</evidence>
<keyword evidence="3" id="KW-1185">Reference proteome</keyword>
<dbReference type="Proteomes" id="UP000546970">
    <property type="component" value="Unassembled WGS sequence"/>
</dbReference>
<evidence type="ECO:0000256" key="1">
    <source>
        <dbReference type="SAM" id="MobiDB-lite"/>
    </source>
</evidence>
<proteinExistence type="predicted"/>
<sequence>MIRVKMALLRWVMICVFVVVLTAMLAACSSVTTVPSTMEGSDVRYGADRVQKSLEALEAQRSRESGATQVDTDATAKSVAELLPYIGLPESLIDKTWLGAPDRVGEVIDGGKFKDGTPYYWNAQNGSGDLLFDAIAVDGVVVNVSKYNLAKNYWCDAAGTMRVLPDRTASGARVDGGATQFVPNEDPSDYDSPDEYTDAAEDEFADHGSSNSWQEAFDYWESCIG</sequence>
<dbReference type="EMBL" id="JABBCP010000001">
    <property type="protein sequence ID" value="NMF55138.1"/>
    <property type="molecule type" value="Genomic_DNA"/>
</dbReference>
<evidence type="ECO:0000313" key="2">
    <source>
        <dbReference type="EMBL" id="NMF55138.1"/>
    </source>
</evidence>